<accession>A0A2T2P2W1</accession>
<evidence type="ECO:0000313" key="2">
    <source>
        <dbReference type="EMBL" id="PSN71963.1"/>
    </source>
</evidence>
<organism evidence="2 3">
    <name type="scientific">Corynespora cassiicola Philippines</name>
    <dbReference type="NCBI Taxonomy" id="1448308"/>
    <lineage>
        <taxon>Eukaryota</taxon>
        <taxon>Fungi</taxon>
        <taxon>Dikarya</taxon>
        <taxon>Ascomycota</taxon>
        <taxon>Pezizomycotina</taxon>
        <taxon>Dothideomycetes</taxon>
        <taxon>Pleosporomycetidae</taxon>
        <taxon>Pleosporales</taxon>
        <taxon>Corynesporascaceae</taxon>
        <taxon>Corynespora</taxon>
    </lineage>
</organism>
<reference evidence="2 3" key="1">
    <citation type="journal article" date="2018" name="Front. Microbiol.">
        <title>Genome-Wide Analysis of Corynespora cassiicola Leaf Fall Disease Putative Effectors.</title>
        <authorList>
            <person name="Lopez D."/>
            <person name="Ribeiro S."/>
            <person name="Label P."/>
            <person name="Fumanal B."/>
            <person name="Venisse J.S."/>
            <person name="Kohler A."/>
            <person name="de Oliveira R.R."/>
            <person name="Labutti K."/>
            <person name="Lipzen A."/>
            <person name="Lail K."/>
            <person name="Bauer D."/>
            <person name="Ohm R.A."/>
            <person name="Barry K.W."/>
            <person name="Spatafora J."/>
            <person name="Grigoriev I.V."/>
            <person name="Martin F.M."/>
            <person name="Pujade-Renaud V."/>
        </authorList>
    </citation>
    <scope>NUCLEOTIDE SEQUENCE [LARGE SCALE GENOMIC DNA]</scope>
    <source>
        <strain evidence="2 3">Philippines</strain>
    </source>
</reference>
<feature type="signal peptide" evidence="1">
    <location>
        <begin position="1"/>
        <end position="18"/>
    </location>
</feature>
<feature type="chain" id="PRO_5015692700" description="CBM1 domain-containing protein" evidence="1">
    <location>
        <begin position="19"/>
        <end position="78"/>
    </location>
</feature>
<evidence type="ECO:0008006" key="4">
    <source>
        <dbReference type="Google" id="ProtNLM"/>
    </source>
</evidence>
<dbReference type="AlphaFoldDB" id="A0A2T2P2W1"/>
<dbReference type="OrthoDB" id="10336069at2759"/>
<evidence type="ECO:0000313" key="3">
    <source>
        <dbReference type="Proteomes" id="UP000240883"/>
    </source>
</evidence>
<sequence length="78" mass="7917">MQFTAIFALIATVSFATASALPQSSSTKTGACGIDSYNLQHFCIIDGVSFGCATGTCEGRSGSEFPCSGADGTYTCPS</sequence>
<keyword evidence="1" id="KW-0732">Signal</keyword>
<proteinExistence type="predicted"/>
<dbReference type="Proteomes" id="UP000240883">
    <property type="component" value="Unassembled WGS sequence"/>
</dbReference>
<evidence type="ECO:0000256" key="1">
    <source>
        <dbReference type="SAM" id="SignalP"/>
    </source>
</evidence>
<protein>
    <recommendedName>
        <fullName evidence="4">CBM1 domain-containing protein</fullName>
    </recommendedName>
</protein>
<dbReference type="EMBL" id="KZ678130">
    <property type="protein sequence ID" value="PSN71963.1"/>
    <property type="molecule type" value="Genomic_DNA"/>
</dbReference>
<name>A0A2T2P2W1_CORCC</name>
<keyword evidence="3" id="KW-1185">Reference proteome</keyword>
<gene>
    <name evidence="2" type="ORF">BS50DRAFT_569557</name>
</gene>